<organism evidence="2 3">
    <name type="scientific">Raphidocelis subcapitata</name>
    <dbReference type="NCBI Taxonomy" id="307507"/>
    <lineage>
        <taxon>Eukaryota</taxon>
        <taxon>Viridiplantae</taxon>
        <taxon>Chlorophyta</taxon>
        <taxon>core chlorophytes</taxon>
        <taxon>Chlorophyceae</taxon>
        <taxon>CS clade</taxon>
        <taxon>Sphaeropleales</taxon>
        <taxon>Selenastraceae</taxon>
        <taxon>Raphidocelis</taxon>
    </lineage>
</organism>
<gene>
    <name evidence="2" type="ORF">Rsub_07085</name>
</gene>
<feature type="compositionally biased region" description="Low complexity" evidence="1">
    <location>
        <begin position="1"/>
        <end position="39"/>
    </location>
</feature>
<dbReference type="OrthoDB" id="534020at2759"/>
<accession>A0A2V0P2J5</accession>
<reference evidence="2 3" key="1">
    <citation type="journal article" date="2018" name="Sci. Rep.">
        <title>Raphidocelis subcapitata (=Pseudokirchneriella subcapitata) provides an insight into genome evolution and environmental adaptations in the Sphaeropleales.</title>
        <authorList>
            <person name="Suzuki S."/>
            <person name="Yamaguchi H."/>
            <person name="Nakajima N."/>
            <person name="Kawachi M."/>
        </authorList>
    </citation>
    <scope>NUCLEOTIDE SEQUENCE [LARGE SCALE GENOMIC DNA]</scope>
    <source>
        <strain evidence="2 3">NIES-35</strain>
    </source>
</reference>
<name>A0A2V0P2J5_9CHLO</name>
<dbReference type="AlphaFoldDB" id="A0A2V0P2J5"/>
<sequence>MNAPAAAPGGGAAQRAASAAPAPAPIQQQQQQQQQQQRPVASGIDWEAKRRRRLVEDLSAAARKAGAPHTEAAIAAGVDTLESLIPGFVIDLERLKASDWARLVLDPNGAAVRLVVLKTAYPGADLARILQEKPGLLLQDIPTLRSNAAHVHELLSAARDRDALLTSLPMLLEPRTLISVLVTVEKWFKDRKVFKGQSALQILEADPDLIRRAEACDVPLEPVYNDSETGALTAPSLQYKERRTEWQKYIDKLHKQD</sequence>
<dbReference type="InParanoid" id="A0A2V0P2J5"/>
<protein>
    <submittedName>
        <fullName evidence="2">Uncharacterized protein</fullName>
    </submittedName>
</protein>
<evidence type="ECO:0000313" key="2">
    <source>
        <dbReference type="EMBL" id="GBF94098.1"/>
    </source>
</evidence>
<dbReference type="Proteomes" id="UP000247498">
    <property type="component" value="Unassembled WGS sequence"/>
</dbReference>
<evidence type="ECO:0000313" key="3">
    <source>
        <dbReference type="Proteomes" id="UP000247498"/>
    </source>
</evidence>
<evidence type="ECO:0000256" key="1">
    <source>
        <dbReference type="SAM" id="MobiDB-lite"/>
    </source>
</evidence>
<proteinExistence type="predicted"/>
<comment type="caution">
    <text evidence="2">The sequence shown here is derived from an EMBL/GenBank/DDBJ whole genome shotgun (WGS) entry which is preliminary data.</text>
</comment>
<feature type="region of interest" description="Disordered" evidence="1">
    <location>
        <begin position="1"/>
        <end position="46"/>
    </location>
</feature>
<dbReference type="EMBL" id="BDRX01000048">
    <property type="protein sequence ID" value="GBF94098.1"/>
    <property type="molecule type" value="Genomic_DNA"/>
</dbReference>
<keyword evidence="3" id="KW-1185">Reference proteome</keyword>